<reference evidence="16" key="4">
    <citation type="submission" date="2025-09" db="UniProtKB">
        <authorList>
            <consortium name="Ensembl"/>
        </authorList>
    </citation>
    <scope>IDENTIFICATION</scope>
</reference>
<dbReference type="Gene3D" id="3.80.10.10">
    <property type="entry name" value="Ribonuclease Inhibitor"/>
    <property type="match status" value="1"/>
</dbReference>
<dbReference type="GO" id="GO:0002224">
    <property type="term" value="P:toll-like receptor signaling pathway"/>
    <property type="evidence" value="ECO:0007669"/>
    <property type="project" value="TreeGrafter"/>
</dbReference>
<sequence length="357" mass="42068">IYDMTTINQLIQLQKLTLYSVDLIQQPSADIIFHNLTKLEVLKLLDCKIYSMEGSLTKDLKSLKRLHLHIENIYNVFYSFTESLSGLKYLLFNELHLFCSCDNAWLIAWAKRNRQVEVILTSFRHIMWDNLTCLSDNGIDTPNFVKYTEANCTTEIDFILFTVTGLGVLFFMLVVFLHNLSGHYLLPLYHITLGWLSEAMRSNTRGRYDYDTFVSYSGKDELWVVEELLPNLEQRGPPFLNLCLHSRDFQLGKDIVENITDSLYRSRHTLCLVSRHYLHSNWCSLEMKLATARLQVEQRDILLLVFLEKIPPRWLSAHHRLARLVKTRTYLDWPQDPHQHQAFWDRLWEKLKPPTEA</sequence>
<dbReference type="GO" id="GO:0005886">
    <property type="term" value="C:plasma membrane"/>
    <property type="evidence" value="ECO:0007669"/>
    <property type="project" value="TreeGrafter"/>
</dbReference>
<feature type="domain" description="TIR" evidence="15">
    <location>
        <begin position="208"/>
        <end position="351"/>
    </location>
</feature>
<reference evidence="16" key="3">
    <citation type="submission" date="2025-08" db="UniProtKB">
        <authorList>
            <consortium name="Ensembl"/>
        </authorList>
    </citation>
    <scope>IDENTIFICATION</scope>
</reference>
<keyword evidence="7" id="KW-0677">Repeat</keyword>
<organism evidence="16 17">
    <name type="scientific">Esox lucius</name>
    <name type="common">Northern pike</name>
    <dbReference type="NCBI Taxonomy" id="8010"/>
    <lineage>
        <taxon>Eukaryota</taxon>
        <taxon>Metazoa</taxon>
        <taxon>Chordata</taxon>
        <taxon>Craniata</taxon>
        <taxon>Vertebrata</taxon>
        <taxon>Euteleostomi</taxon>
        <taxon>Actinopterygii</taxon>
        <taxon>Neopterygii</taxon>
        <taxon>Teleostei</taxon>
        <taxon>Protacanthopterygii</taxon>
        <taxon>Esociformes</taxon>
        <taxon>Esocidae</taxon>
        <taxon>Esox</taxon>
    </lineage>
</organism>
<keyword evidence="4" id="KW-0433">Leucine-rich repeat</keyword>
<dbReference type="Pfam" id="PF01582">
    <property type="entry name" value="TIR"/>
    <property type="match status" value="1"/>
</dbReference>
<keyword evidence="9 14" id="KW-1133">Transmembrane helix</keyword>
<reference evidence="17" key="1">
    <citation type="journal article" date="2014" name="PLoS ONE">
        <title>The genome and linkage map of the northern pike (Esox lucius): conserved synteny revealed between the salmonid sister group and the Neoteleostei.</title>
        <authorList>
            <person name="Rondeau E.B."/>
            <person name="Minkley D.R."/>
            <person name="Leong J.S."/>
            <person name="Messmer A.M."/>
            <person name="Jantzen J.R."/>
            <person name="von Schalburg K.R."/>
            <person name="Lemon C."/>
            <person name="Bird N.H."/>
            <person name="Koop B.F."/>
        </authorList>
    </citation>
    <scope>NUCLEOTIDE SEQUENCE</scope>
</reference>
<evidence type="ECO:0000256" key="13">
    <source>
        <dbReference type="ARBA" id="ARBA00023198"/>
    </source>
</evidence>
<comment type="similarity">
    <text evidence="2">Belongs to the Toll-like receptor family.</text>
</comment>
<proteinExistence type="inferred from homology"/>
<dbReference type="Gene3D" id="3.40.50.10140">
    <property type="entry name" value="Toll/interleukin-1 receptor homology (TIR) domain"/>
    <property type="match status" value="1"/>
</dbReference>
<dbReference type="PANTHER" id="PTHR24365:SF522">
    <property type="entry name" value="LOW QUALITY PROTEIN: TOLL-LIKE RECEPTOR 13-RELATED"/>
    <property type="match status" value="1"/>
</dbReference>
<evidence type="ECO:0000256" key="2">
    <source>
        <dbReference type="ARBA" id="ARBA00009634"/>
    </source>
</evidence>
<dbReference type="InterPro" id="IPR035897">
    <property type="entry name" value="Toll_tir_struct_dom_sf"/>
</dbReference>
<dbReference type="GO" id="GO:0006954">
    <property type="term" value="P:inflammatory response"/>
    <property type="evidence" value="ECO:0007669"/>
    <property type="project" value="UniProtKB-KW"/>
</dbReference>
<keyword evidence="12" id="KW-0325">Glycoprotein</keyword>
<dbReference type="OMA" id="RIENIYH"/>
<evidence type="ECO:0000256" key="5">
    <source>
        <dbReference type="ARBA" id="ARBA00022692"/>
    </source>
</evidence>
<dbReference type="SMART" id="SM00255">
    <property type="entry name" value="TIR"/>
    <property type="match status" value="1"/>
</dbReference>
<evidence type="ECO:0000256" key="11">
    <source>
        <dbReference type="ARBA" id="ARBA00023170"/>
    </source>
</evidence>
<evidence type="ECO:0000313" key="17">
    <source>
        <dbReference type="Proteomes" id="UP000265140"/>
    </source>
</evidence>
<dbReference type="InterPro" id="IPR000157">
    <property type="entry name" value="TIR_dom"/>
</dbReference>
<evidence type="ECO:0000256" key="3">
    <source>
        <dbReference type="ARBA" id="ARBA00022588"/>
    </source>
</evidence>
<dbReference type="SUPFAM" id="SSF52058">
    <property type="entry name" value="L domain-like"/>
    <property type="match status" value="1"/>
</dbReference>
<dbReference type="PROSITE" id="PS50104">
    <property type="entry name" value="TIR"/>
    <property type="match status" value="1"/>
</dbReference>
<evidence type="ECO:0000256" key="4">
    <source>
        <dbReference type="ARBA" id="ARBA00022614"/>
    </source>
</evidence>
<dbReference type="SUPFAM" id="SSF52200">
    <property type="entry name" value="Toll/Interleukin receptor TIR domain"/>
    <property type="match status" value="1"/>
</dbReference>
<dbReference type="GeneTree" id="ENSGT00940000166466"/>
<evidence type="ECO:0000256" key="9">
    <source>
        <dbReference type="ARBA" id="ARBA00022989"/>
    </source>
</evidence>
<keyword evidence="11" id="KW-0675">Receptor</keyword>
<keyword evidence="10 14" id="KW-0472">Membrane</keyword>
<evidence type="ECO:0000256" key="12">
    <source>
        <dbReference type="ARBA" id="ARBA00023180"/>
    </source>
</evidence>
<dbReference type="InterPro" id="IPR032675">
    <property type="entry name" value="LRR_dom_sf"/>
</dbReference>
<feature type="transmembrane region" description="Helical" evidence="14">
    <location>
        <begin position="158"/>
        <end position="177"/>
    </location>
</feature>
<reference evidence="16" key="2">
    <citation type="submission" date="2020-02" db="EMBL/GenBank/DDBJ databases">
        <title>Esox lucius (northern pike) genome, fEsoLuc1, primary haplotype.</title>
        <authorList>
            <person name="Myers G."/>
            <person name="Karagic N."/>
            <person name="Meyer A."/>
            <person name="Pippel M."/>
            <person name="Reichard M."/>
            <person name="Winkler S."/>
            <person name="Tracey A."/>
            <person name="Sims Y."/>
            <person name="Howe K."/>
            <person name="Rhie A."/>
            <person name="Formenti G."/>
            <person name="Durbin R."/>
            <person name="Fedrigo O."/>
            <person name="Jarvis E.D."/>
        </authorList>
    </citation>
    <scope>NUCLEOTIDE SEQUENCE [LARGE SCALE GENOMIC DNA]</scope>
</reference>
<keyword evidence="17" id="KW-1185">Reference proteome</keyword>
<evidence type="ECO:0000259" key="15">
    <source>
        <dbReference type="PROSITE" id="PS50104"/>
    </source>
</evidence>
<keyword evidence="5 14" id="KW-0812">Transmembrane</keyword>
<evidence type="ECO:0000256" key="10">
    <source>
        <dbReference type="ARBA" id="ARBA00023136"/>
    </source>
</evidence>
<dbReference type="Proteomes" id="UP000265140">
    <property type="component" value="Chromosome 11"/>
</dbReference>
<evidence type="ECO:0000256" key="6">
    <source>
        <dbReference type="ARBA" id="ARBA00022729"/>
    </source>
</evidence>
<keyword evidence="3" id="KW-0399">Innate immunity</keyword>
<comment type="subcellular location">
    <subcellularLocation>
        <location evidence="1">Membrane</location>
        <topology evidence="1">Single-pass type I membrane protein</topology>
    </subcellularLocation>
</comment>
<keyword evidence="8" id="KW-0391">Immunity</keyword>
<keyword evidence="13" id="KW-0395">Inflammatory response</keyword>
<dbReference type="AlphaFoldDB" id="A0A3P8ZYL3"/>
<dbReference type="FunFam" id="3.40.50.10140:FF:000001">
    <property type="entry name" value="Toll-like receptor 2"/>
    <property type="match status" value="1"/>
</dbReference>
<dbReference type="PANTHER" id="PTHR24365">
    <property type="entry name" value="TOLL-LIKE RECEPTOR"/>
    <property type="match status" value="1"/>
</dbReference>
<dbReference type="Bgee" id="ENSELUG00000012405">
    <property type="expression patterns" value="Expressed in head kidney"/>
</dbReference>
<dbReference type="STRING" id="8010.ENSELUP00000033985"/>
<protein>
    <recommendedName>
        <fullName evidence="15">TIR domain-containing protein</fullName>
    </recommendedName>
</protein>
<name>A0A3P8ZYL3_ESOLU</name>
<dbReference type="GO" id="GO:0038023">
    <property type="term" value="F:signaling receptor activity"/>
    <property type="evidence" value="ECO:0007669"/>
    <property type="project" value="TreeGrafter"/>
</dbReference>
<evidence type="ECO:0000313" key="16">
    <source>
        <dbReference type="Ensembl" id="ENSELUP00000033985.3"/>
    </source>
</evidence>
<dbReference type="GO" id="GO:0045087">
    <property type="term" value="P:innate immune response"/>
    <property type="evidence" value="ECO:0007669"/>
    <property type="project" value="UniProtKB-KW"/>
</dbReference>
<evidence type="ECO:0000256" key="7">
    <source>
        <dbReference type="ARBA" id="ARBA00022737"/>
    </source>
</evidence>
<evidence type="ECO:0000256" key="8">
    <source>
        <dbReference type="ARBA" id="ARBA00022859"/>
    </source>
</evidence>
<dbReference type="Ensembl" id="ENSELUT00000020361.3">
    <property type="protein sequence ID" value="ENSELUP00000033985.3"/>
    <property type="gene ID" value="ENSELUG00000012405.3"/>
</dbReference>
<evidence type="ECO:0000256" key="1">
    <source>
        <dbReference type="ARBA" id="ARBA00004479"/>
    </source>
</evidence>
<accession>A0A3P8ZYL3</accession>
<keyword evidence="6" id="KW-0732">Signal</keyword>
<dbReference type="InParanoid" id="A0A3P8ZYL3"/>
<evidence type="ECO:0000256" key="14">
    <source>
        <dbReference type="SAM" id="Phobius"/>
    </source>
</evidence>